<sequence>MKLTAKPSLNNALLISICTPNFKGDEAAESLAELARLVTTLGFKVVGTQSQKQSSTQGLNVLGLGKLAEIARLTGNQGSIEEEEDELEELFDDTDFDDLPSENLPLSSADVVVFDCDLTPSQMRNVENQLGVEVYDRTGIIIEIFSRHARTRTARLQVEIARLNYMVPRLRESMRGDNERQMGAGSGETNFELDRRKVRDQIAELKRELVSVQAEQKGRRKQRSELFSVALVGYTNAGKSSMMRAITGSDVLSEDKLFATLDTTVRALYPETQPRILVSDTVGFIKKLPHDLVASFHSTLAEAHDASLLLYVVDASDKTFRTQLDVVHEVLEEVGVDDIKKLLVLNKSDRLSEEQQSALMEEFPDAMMTSTRNPLDIAKLHAYIVSSAENEMVEDEIIVPYTANGIIGEIRSSMSVTKEEYEYDHIKLSVRSSPIDLARLKKRMQN</sequence>
<evidence type="ECO:0000313" key="11">
    <source>
        <dbReference type="Proteomes" id="UP001139559"/>
    </source>
</evidence>
<dbReference type="RefSeq" id="WP_248010446.1">
    <property type="nucleotide sequence ID" value="NZ_JAJHVV010000014.1"/>
</dbReference>
<evidence type="ECO:0000256" key="6">
    <source>
        <dbReference type="PIRSR" id="PIRSR006809-1"/>
    </source>
</evidence>
<dbReference type="SUPFAM" id="SSF52540">
    <property type="entry name" value="P-loop containing nucleoside triphosphate hydrolases"/>
    <property type="match status" value="1"/>
</dbReference>
<feature type="binding site" evidence="6">
    <location>
        <begin position="258"/>
        <end position="262"/>
    </location>
    <ligand>
        <name>GTP</name>
        <dbReference type="ChEBI" id="CHEBI:37565"/>
    </ligand>
</feature>
<keyword evidence="3 7" id="KW-0460">Magnesium</keyword>
<dbReference type="PRINTS" id="PR00326">
    <property type="entry name" value="GTP1OBG"/>
</dbReference>
<feature type="binding site" evidence="7">
    <location>
        <position position="240"/>
    </location>
    <ligand>
        <name>Mg(2+)</name>
        <dbReference type="ChEBI" id="CHEBI:18420"/>
    </ligand>
</feature>
<feature type="binding site" evidence="6">
    <location>
        <begin position="233"/>
        <end position="240"/>
    </location>
    <ligand>
        <name>GTP</name>
        <dbReference type="ChEBI" id="CHEBI:37565"/>
    </ligand>
</feature>
<dbReference type="PROSITE" id="PS51705">
    <property type="entry name" value="G_HFLX"/>
    <property type="match status" value="1"/>
</dbReference>
<name>A0A9X1XQJ0_9VIBR</name>
<feature type="coiled-coil region" evidence="8">
    <location>
        <begin position="188"/>
        <end position="215"/>
    </location>
</feature>
<dbReference type="NCBIfam" id="TIGR03156">
    <property type="entry name" value="GTP_HflX"/>
    <property type="match status" value="1"/>
</dbReference>
<evidence type="ECO:0000256" key="3">
    <source>
        <dbReference type="ARBA" id="ARBA00022842"/>
    </source>
</evidence>
<dbReference type="InterPro" id="IPR016496">
    <property type="entry name" value="GTPase_HflX"/>
</dbReference>
<dbReference type="CDD" id="cd01878">
    <property type="entry name" value="HflX"/>
    <property type="match status" value="1"/>
</dbReference>
<dbReference type="InterPro" id="IPR032305">
    <property type="entry name" value="GTP-bd_M"/>
</dbReference>
<accession>A0A9X1XQJ0</accession>
<dbReference type="InterPro" id="IPR006073">
    <property type="entry name" value="GTP-bd"/>
</dbReference>
<dbReference type="Pfam" id="PF16360">
    <property type="entry name" value="GTP-bdg_M"/>
    <property type="match status" value="1"/>
</dbReference>
<dbReference type="GO" id="GO:0005525">
    <property type="term" value="F:GTP binding"/>
    <property type="evidence" value="ECO:0007669"/>
    <property type="project" value="UniProtKB-UniRule"/>
</dbReference>
<dbReference type="Proteomes" id="UP001139559">
    <property type="component" value="Unassembled WGS sequence"/>
</dbReference>
<keyword evidence="4 5" id="KW-0342">GTP-binding</keyword>
<feature type="binding site" evidence="6">
    <location>
        <begin position="280"/>
        <end position="283"/>
    </location>
    <ligand>
        <name>GTP</name>
        <dbReference type="ChEBI" id="CHEBI:37565"/>
    </ligand>
</feature>
<evidence type="ECO:0000313" key="10">
    <source>
        <dbReference type="EMBL" id="MCK6265378.1"/>
    </source>
</evidence>
<dbReference type="AlphaFoldDB" id="A0A9X1XQJ0"/>
<evidence type="ECO:0000256" key="2">
    <source>
        <dbReference type="ARBA" id="ARBA00022741"/>
    </source>
</evidence>
<dbReference type="Pfam" id="PF13167">
    <property type="entry name" value="GTP-bdg_N"/>
    <property type="match status" value="1"/>
</dbReference>
<keyword evidence="8" id="KW-0175">Coiled coil</keyword>
<evidence type="ECO:0000256" key="5">
    <source>
        <dbReference type="HAMAP-Rule" id="MF_00900"/>
    </source>
</evidence>
<dbReference type="InterPro" id="IPR030394">
    <property type="entry name" value="G_HFLX_dom"/>
</dbReference>
<dbReference type="GO" id="GO:0005737">
    <property type="term" value="C:cytoplasm"/>
    <property type="evidence" value="ECO:0007669"/>
    <property type="project" value="UniProtKB-SubCell"/>
</dbReference>
<evidence type="ECO:0000256" key="8">
    <source>
        <dbReference type="SAM" id="Coils"/>
    </source>
</evidence>
<gene>
    <name evidence="5 10" type="primary">hflX</name>
    <name evidence="10" type="ORF">KP803_19100</name>
</gene>
<dbReference type="GO" id="GO:0003924">
    <property type="term" value="F:GTPase activity"/>
    <property type="evidence" value="ECO:0007669"/>
    <property type="project" value="UniProtKB-UniRule"/>
</dbReference>
<dbReference type="PANTHER" id="PTHR10229:SF0">
    <property type="entry name" value="GTP-BINDING PROTEIN 6-RELATED"/>
    <property type="match status" value="1"/>
</dbReference>
<dbReference type="InterPro" id="IPR025121">
    <property type="entry name" value="GTPase_HflX_N"/>
</dbReference>
<keyword evidence="2 5" id="KW-0547">Nucleotide-binding</keyword>
<dbReference type="GO" id="GO:0046872">
    <property type="term" value="F:metal ion binding"/>
    <property type="evidence" value="ECO:0007669"/>
    <property type="project" value="UniProtKB-KW"/>
</dbReference>
<dbReference type="Pfam" id="PF01926">
    <property type="entry name" value="MMR_HSR1"/>
    <property type="match status" value="1"/>
</dbReference>
<comment type="caution">
    <text evidence="10">The sequence shown here is derived from an EMBL/GenBank/DDBJ whole genome shotgun (WGS) entry which is preliminary data.</text>
</comment>
<dbReference type="InterPro" id="IPR027417">
    <property type="entry name" value="P-loop_NTPase"/>
</dbReference>
<keyword evidence="5" id="KW-0963">Cytoplasm</keyword>
<keyword evidence="11" id="KW-1185">Reference proteome</keyword>
<keyword evidence="1 7" id="KW-0479">Metal-binding</keyword>
<dbReference type="InterPro" id="IPR042108">
    <property type="entry name" value="GTPase_HflX_N_sf"/>
</dbReference>
<feature type="binding site" evidence="7">
    <location>
        <position position="260"/>
    </location>
    <ligand>
        <name>Mg(2+)</name>
        <dbReference type="ChEBI" id="CHEBI:18420"/>
    </ligand>
</feature>
<dbReference type="PANTHER" id="PTHR10229">
    <property type="entry name" value="GTP-BINDING PROTEIN HFLX"/>
    <property type="match status" value="1"/>
</dbReference>
<comment type="subunit">
    <text evidence="5">Monomer. Associates with the 50S ribosomal subunit.</text>
</comment>
<dbReference type="Gene3D" id="6.10.250.2860">
    <property type="match status" value="1"/>
</dbReference>
<feature type="binding site" evidence="6">
    <location>
        <begin position="346"/>
        <end position="349"/>
    </location>
    <ligand>
        <name>GTP</name>
        <dbReference type="ChEBI" id="CHEBI:37565"/>
    </ligand>
</feature>
<dbReference type="EMBL" id="JAJHVV010000014">
    <property type="protein sequence ID" value="MCK6265378.1"/>
    <property type="molecule type" value="Genomic_DNA"/>
</dbReference>
<organism evidence="10 11">
    <name type="scientific">Vibrio amylolyticus</name>
    <dbReference type="NCBI Taxonomy" id="2847292"/>
    <lineage>
        <taxon>Bacteria</taxon>
        <taxon>Pseudomonadati</taxon>
        <taxon>Pseudomonadota</taxon>
        <taxon>Gammaproteobacteria</taxon>
        <taxon>Vibrionales</taxon>
        <taxon>Vibrionaceae</taxon>
        <taxon>Vibrio</taxon>
    </lineage>
</organism>
<dbReference type="HAMAP" id="MF_00900">
    <property type="entry name" value="GTPase_HflX"/>
    <property type="match status" value="1"/>
</dbReference>
<reference evidence="10" key="1">
    <citation type="submission" date="2021-11" db="EMBL/GenBank/DDBJ databases">
        <title>Vibrio ZSDE26 sp. nov. and Vibrio ZSDZ34 sp. nov., isolated from coastal seawater in Qingdao.</title>
        <authorList>
            <person name="Zhang P."/>
        </authorList>
    </citation>
    <scope>NUCLEOTIDE SEQUENCE</scope>
    <source>
        <strain evidence="10">ZSDE26</strain>
    </source>
</reference>
<dbReference type="GO" id="GO:0043022">
    <property type="term" value="F:ribosome binding"/>
    <property type="evidence" value="ECO:0007669"/>
    <property type="project" value="TreeGrafter"/>
</dbReference>
<evidence type="ECO:0000259" key="9">
    <source>
        <dbReference type="PROSITE" id="PS51705"/>
    </source>
</evidence>
<evidence type="ECO:0000256" key="7">
    <source>
        <dbReference type="PIRSR" id="PIRSR006809-2"/>
    </source>
</evidence>
<comment type="cofactor">
    <cofactor evidence="7">
        <name>Mg(2+)</name>
        <dbReference type="ChEBI" id="CHEBI:18420"/>
    </cofactor>
</comment>
<evidence type="ECO:0000256" key="1">
    <source>
        <dbReference type="ARBA" id="ARBA00022723"/>
    </source>
</evidence>
<dbReference type="PIRSF" id="PIRSF006809">
    <property type="entry name" value="GTP-binding_hflX_prd"/>
    <property type="match status" value="1"/>
</dbReference>
<evidence type="ECO:0000256" key="4">
    <source>
        <dbReference type="ARBA" id="ARBA00023134"/>
    </source>
</evidence>
<protein>
    <recommendedName>
        <fullName evidence="5">GTPase HflX</fullName>
    </recommendedName>
    <alternativeName>
        <fullName evidence="5">GTP-binding protein HflX</fullName>
    </alternativeName>
</protein>
<proteinExistence type="inferred from homology"/>
<feature type="binding site" evidence="6">
    <location>
        <begin position="370"/>
        <end position="372"/>
    </location>
    <ligand>
        <name>GTP</name>
        <dbReference type="ChEBI" id="CHEBI:37565"/>
    </ligand>
</feature>
<feature type="domain" description="Hflx-type G" evidence="9">
    <location>
        <begin position="227"/>
        <end position="392"/>
    </location>
</feature>
<dbReference type="Gene3D" id="3.40.50.300">
    <property type="entry name" value="P-loop containing nucleotide triphosphate hydrolases"/>
    <property type="match status" value="1"/>
</dbReference>
<comment type="similarity">
    <text evidence="5">Belongs to the TRAFAC class OBG-HflX-like GTPase superfamily. HflX GTPase family.</text>
</comment>
<comment type="function">
    <text evidence="5">GTPase that associates with the 50S ribosomal subunit and may have a role during protein synthesis or ribosome biogenesis.</text>
</comment>
<dbReference type="Gene3D" id="3.40.50.11060">
    <property type="entry name" value="GTPase HflX, N-terminal domain"/>
    <property type="match status" value="1"/>
</dbReference>
<comment type="subcellular location">
    <subcellularLocation>
        <location evidence="5">Cytoplasm</location>
    </subcellularLocation>
    <text evidence="5">May associate with membranes.</text>
</comment>